<dbReference type="OrthoDB" id="5973359at2759"/>
<dbReference type="GO" id="GO:0005524">
    <property type="term" value="F:ATP binding"/>
    <property type="evidence" value="ECO:0007669"/>
    <property type="project" value="UniProtKB-UniRule"/>
</dbReference>
<organism evidence="5 6">
    <name type="scientific">Trichoplusia ni</name>
    <name type="common">Cabbage looper</name>
    <dbReference type="NCBI Taxonomy" id="7111"/>
    <lineage>
        <taxon>Eukaryota</taxon>
        <taxon>Metazoa</taxon>
        <taxon>Ecdysozoa</taxon>
        <taxon>Arthropoda</taxon>
        <taxon>Hexapoda</taxon>
        <taxon>Insecta</taxon>
        <taxon>Pterygota</taxon>
        <taxon>Neoptera</taxon>
        <taxon>Endopterygota</taxon>
        <taxon>Lepidoptera</taxon>
        <taxon>Glossata</taxon>
        <taxon>Ditrysia</taxon>
        <taxon>Noctuoidea</taxon>
        <taxon>Noctuidae</taxon>
        <taxon>Plusiinae</taxon>
        <taxon>Trichoplusia</taxon>
    </lineage>
</organism>
<reference evidence="6" key="1">
    <citation type="submission" date="2025-08" db="UniProtKB">
        <authorList>
            <consortium name="RefSeq"/>
        </authorList>
    </citation>
    <scope>IDENTIFICATION</scope>
</reference>
<feature type="compositionally biased region" description="Basic and acidic residues" evidence="2">
    <location>
        <begin position="2532"/>
        <end position="2542"/>
    </location>
</feature>
<feature type="compositionally biased region" description="Polar residues" evidence="2">
    <location>
        <begin position="1544"/>
        <end position="1561"/>
    </location>
</feature>
<feature type="region of interest" description="Disordered" evidence="2">
    <location>
        <begin position="2893"/>
        <end position="2976"/>
    </location>
</feature>
<feature type="compositionally biased region" description="Basic and acidic residues" evidence="2">
    <location>
        <begin position="3077"/>
        <end position="3091"/>
    </location>
</feature>
<dbReference type="InParanoid" id="A0A7E5VAF0"/>
<feature type="compositionally biased region" description="Low complexity" evidence="2">
    <location>
        <begin position="2725"/>
        <end position="2737"/>
    </location>
</feature>
<feature type="compositionally biased region" description="Polar residues" evidence="2">
    <location>
        <begin position="2700"/>
        <end position="2709"/>
    </location>
</feature>
<feature type="compositionally biased region" description="Gly residues" evidence="2">
    <location>
        <begin position="2712"/>
        <end position="2724"/>
    </location>
</feature>
<dbReference type="Gene3D" id="3.30.200.20">
    <property type="entry name" value="Phosphorylase Kinase, domain 1"/>
    <property type="match status" value="1"/>
</dbReference>
<dbReference type="PROSITE" id="PS00107">
    <property type="entry name" value="PROTEIN_KINASE_ATP"/>
    <property type="match status" value="1"/>
</dbReference>
<feature type="compositionally biased region" description="Polar residues" evidence="2">
    <location>
        <begin position="1884"/>
        <end position="1904"/>
    </location>
</feature>
<dbReference type="SUPFAM" id="SSF56112">
    <property type="entry name" value="Protein kinase-like (PK-like)"/>
    <property type="match status" value="1"/>
</dbReference>
<feature type="binding site" evidence="1">
    <location>
        <position position="222"/>
    </location>
    <ligand>
        <name>ATP</name>
        <dbReference type="ChEBI" id="CHEBI:30616"/>
    </ligand>
</feature>
<feature type="region of interest" description="Disordered" evidence="2">
    <location>
        <begin position="1752"/>
        <end position="1823"/>
    </location>
</feature>
<feature type="compositionally biased region" description="Acidic residues" evidence="2">
    <location>
        <begin position="1952"/>
        <end position="1963"/>
    </location>
</feature>
<dbReference type="GO" id="GO:0004672">
    <property type="term" value="F:protein kinase activity"/>
    <property type="evidence" value="ECO:0007669"/>
    <property type="project" value="InterPro"/>
</dbReference>
<dbReference type="GeneID" id="113492127"/>
<feature type="compositionally biased region" description="Basic and acidic residues" evidence="2">
    <location>
        <begin position="2644"/>
        <end position="2664"/>
    </location>
</feature>
<feature type="region of interest" description="Disordered" evidence="2">
    <location>
        <begin position="2529"/>
        <end position="2564"/>
    </location>
</feature>
<feature type="compositionally biased region" description="Low complexity" evidence="2">
    <location>
        <begin position="2954"/>
        <end position="2971"/>
    </location>
</feature>
<feature type="region of interest" description="Disordered" evidence="2">
    <location>
        <begin position="610"/>
        <end position="630"/>
    </location>
</feature>
<dbReference type="PANTHER" id="PTHR24417">
    <property type="entry name" value="SERINE/THREONINE-PROTEIN KINASE LMTK1"/>
    <property type="match status" value="1"/>
</dbReference>
<feature type="compositionally biased region" description="Basic and acidic residues" evidence="2">
    <location>
        <begin position="3113"/>
        <end position="3122"/>
    </location>
</feature>
<dbReference type="RefSeq" id="XP_026725249.1">
    <property type="nucleotide sequence ID" value="XM_026869448.1"/>
</dbReference>
<feature type="region of interest" description="Disordered" evidence="2">
    <location>
        <begin position="2629"/>
        <end position="2745"/>
    </location>
</feature>
<proteinExistence type="predicted"/>
<dbReference type="KEGG" id="tnl:113492127"/>
<feature type="domain" description="Protein kinase" evidence="4">
    <location>
        <begin position="191"/>
        <end position="432"/>
    </location>
</feature>
<evidence type="ECO:0000259" key="4">
    <source>
        <dbReference type="PROSITE" id="PS50011"/>
    </source>
</evidence>
<feature type="compositionally biased region" description="Polar residues" evidence="2">
    <location>
        <begin position="1752"/>
        <end position="1775"/>
    </location>
</feature>
<sequence>MMGMIWVVLLVALTGSHLGHCSPLRSTPQTYPHDGHNQSKLDGWGPEGWYAAVPALALIVTAVGLLLGCTWCYRHKDCKPNEGADNQLFTASATHLHDGRRAHPPDSGFSEPVNNNINEDNNNGPISLREMQNIANNNAAAYIVSENEERNRLSRESVVEFEPLPTGIRVADPLEHCADWFGEEDFPRNRLQYLREIGRGWFGRVVEGEIDDAGTTTTVAVKILNQNASLEDKARFLDEAKMYRDVRHENVLAFIAKCLQEDPWILIFELCSMDLQQYLVVNRPKMAILNESGVPLRLMCDVSAGLAHLHSRGYLYGSVWSGAVQVRGAGEAARGVLGRAAPAPPPRAAPPPEASAQPPLYTASTDVWSLGTLVWEVCAWGGSPTTHPPPLPDLPCPYRNHLYQVMQLCWNPSPEGRPTSSQVHALINHLYTTHRDAAEPARDDGYGSSDFEERWQRLKPNTIPKLDEHVAIVHAPSTSMASHFTGSEQELNQHIQDSLSIDMDTAVSRSSSILSDKDMSVQIKSESLTNLHGSLEDVRNIYLTHNETATLECHQGNISLEDSREKEQDRSDASMDPWLKDIIAGSQDDVSYYKDVSDVIKNLDNILNSEKTSSSESSHQASPSRDNLSLDCKKDYPMQCSMVKSPGITNFQSILDTGFPRSEEGETCEDDDVDRDTIGTLSHSFERHSEVDTTSQHTLENLTPDTPTKDIEIVKDIEAQVVQRDLKYDILVDNKTVKFENEDTELPNEKIVSSDSEIPRLKEVCVASIPSASDKEQLNVRKDCQTSCDSNVKEISTDVRNETKSIVEVGKLSEDTPHEVENKDSLDKIEQEQREDVVLPITVNEITSSKIERSELQAEPELEKVIKVSQTAATKIDSDIKEVLNSDLIKVTDSPPISPDATQEGSLEELRYLEQQTPEPVQSMNEVGSTNLNETEETEIPTIVIDEVKSPSPDLPSEIVQNIIKDNEVPENESENAIRDDLDEVTSEENVITANTTQVNLVNKVDEIEEPVIVKLDASGSANIPPKLHAEIANEISAFIMEERKIALHGVNTGSNDKTYTVEDETEIVTEDILNPEVIPISEPHKEDIVSETTYNVSKDRSQGLDSESIVKFTDTVPTTNLDNVIANVIEKSENVENSVMSHVNALEELTIQMDHDSLSSIQNHEQVTNESSNIEEEMHHNALLICNIDTNQQTANFNLNETESETLINEKNEITKVRDDNASERKLNDTFPVLAKDASLTAGESEANVESLKLEENIVPIKTEQPAAQETCSAAKVNEVSDETIDTVKVVEDQVQRSDENILIEAQEEYSADSTVYKDLTNENNTEVLSDNAIDSNVKNVIISCLETTNMQENEDGCSLVKNDSTEYLDLPSFEIKQVDNFLHMERVFNSYNAEVVSSTPLASDGSTDVNSTVENSVKDETLMSETKIPDYGMGVSLTKLEQKYVPENMSPFESPTKSHHTDTYDENSSVVLGPFENCSLELFKCVKSSELVDFPKEELLAFSSNFSEMNLATPSPLRDGNFLNEVPDIVHDDLQFDDIQSLSEKQSDPQTETDSGNSGTEKRISPSTPPNSPGIFLASTSQQKYLVDIDLTPEPVMLAEPELSLQKEIELNQIELQITSKLAMAENENNFNIEYSGPLTVEGLVSDDEMLLRDSDALPESFLAGNGGSVEDLRENLTLDEECVKALRNELELKLPLAQVASIEPSCEQEWSTELPPPPELILRYPEHGSLLSPIAEETGQQLSAYENDINWNPSTRSESSESYPEPCNNSTDDVTELPTGAQSGTHDHSTYTIQSREHSKDPSRDPSRVPSQNNTYTLHRDLDIISSREITMSADSLNASPYKKPIHDAESPIDDKTYNKEEEKESLERISQVSPFLLSPTKDTSAPETSDNLDNATGVSTLSKTTLPTDAKLSKPSETQCLSKATSIDSWCSNDTLYNVEENFDDLAMDPDVPDFENEKEEGNSESTDTLTHNDDEKEASHCSTYIIHDSKSEACETFSPDSITANDNYTYTKVKTENAGTTPSIITKSELNDSTKNTQTKDLAYGTLMSGLPSYSNCTTELASGFEDWKMPQPELVRKSPMIDNADLTPPSPTEDKKVDITSPQLESEPCIKKMESIDISCLQDNLIDSHNKTENVESQVLLIHNDSPNYNYRNMAPSVTSTPITDLIDDSAIVEGIPMRLPENNTASSEDSSNVPNFQTFQQSAEVRPQDLSSSATNASGHQDSEVLLEGDSKTVSKNSNRDSIAVSERTLTYLDFENSAVTKPQDVSPKDRSSQSMESGIISTDDFENFETSVRGRPQDLSSLIDASSLLLLSERKSTELAMGSLPIDYDQSSRSESQANEQSQTSPSNITNLKESHSLVNFREPNFLINFDADDETEQPHSIIITETTMDAFKESPNRTYDTQVDVNNVEVNHLYEPHTSRFQEHSNFGKLLEHKINGEVNLKEDELLSDVEKVLSSPKIESDAQTNNTFLVEVHKESPNSSRSSTKSRKINEVHCNGGSEKFATVNFLNETFEELIESNVDDADTKTDEHSNEDQGPESIKSVESQSLQAMDSPKVSKSIKDELLEVGELTNGVAEENIMVTTVTQDFLQNEKKFCTLDSYLPMLSDIRFTGPATEIMSTSFTQDSPTEPTSPESAEKRDTAADILKEWDSDSDSHTSNSSSGEFIWKDGDGHETSVVPSTHFDHQRTGESRNNSNSGEQHGSAGGNSAGSGGSAGSAASDASADSGSGSEGDEVEFVPSSWDCRAAPAKSSLRSLEQATPDNKKRVVFKRQKYHCVYEYPREVADIEAHSPAAYLPDLSTYSEWDPTSVEEAELGYGQLFGGPSPLDLYPMRAGIAFGADYDDDFFISSSARPFESLGIMSTTSQFFPGKHVKPSLLERDLSDDITEDFPPPPSPLPTTTLMPTRTPSLDFTTPDSGVEDITPGSTTDEDFKKKLPETELTWRPVDSGSSSESVSPSSPGGEALGGLRHTRDKLKLDLPPSPHVPSPRHSRVFSFVLDKPKRAPDAANTPLVMTDDTPVVTTSLPLQKDCEDLPVPEPTFSTFGKSPPKVEPEQKLILTDDVEPDGTEVKEESPKVVEAVKGEGTVLDSGDEDSGIESSSKATLERNKTNVS</sequence>
<feature type="compositionally biased region" description="Pro residues" evidence="2">
    <location>
        <begin position="342"/>
        <end position="353"/>
    </location>
</feature>
<keyword evidence="5" id="KW-1185">Reference proteome</keyword>
<gene>
    <name evidence="6" type="primary">LOC113492127</name>
</gene>
<feature type="compositionally biased region" description="Polar residues" evidence="2">
    <location>
        <begin position="2337"/>
        <end position="2359"/>
    </location>
</feature>
<evidence type="ECO:0000256" key="3">
    <source>
        <dbReference type="SAM" id="SignalP"/>
    </source>
</evidence>
<dbReference type="InterPro" id="IPR017441">
    <property type="entry name" value="Protein_kinase_ATP_BS"/>
</dbReference>
<feature type="compositionally biased region" description="Basic and acidic residues" evidence="2">
    <location>
        <begin position="1848"/>
        <end position="1871"/>
    </location>
</feature>
<name>A0A7E5VAF0_TRINI</name>
<feature type="region of interest" description="Disordered" evidence="2">
    <location>
        <begin position="2267"/>
        <end position="2290"/>
    </location>
</feature>
<feature type="region of interest" description="Disordered" evidence="2">
    <location>
        <begin position="2086"/>
        <end position="2109"/>
    </location>
</feature>
<feature type="region of interest" description="Disordered" evidence="2">
    <location>
        <begin position="1839"/>
        <end position="1904"/>
    </location>
</feature>
<feature type="region of interest" description="Disordered" evidence="2">
    <location>
        <begin position="3039"/>
        <end position="3122"/>
    </location>
</feature>
<feature type="chain" id="PRO_5028961694" evidence="3">
    <location>
        <begin position="22"/>
        <end position="3122"/>
    </location>
</feature>
<dbReference type="Gene3D" id="1.10.510.10">
    <property type="entry name" value="Transferase(Phosphotransferase) domain 1"/>
    <property type="match status" value="1"/>
</dbReference>
<feature type="compositionally biased region" description="Low complexity" evidence="2">
    <location>
        <begin position="610"/>
        <end position="624"/>
    </location>
</feature>
<evidence type="ECO:0000313" key="5">
    <source>
        <dbReference type="Proteomes" id="UP000322000"/>
    </source>
</evidence>
<feature type="region of interest" description="Disordered" evidence="2">
    <location>
        <begin position="1952"/>
        <end position="1980"/>
    </location>
</feature>
<dbReference type="Proteomes" id="UP000322000">
    <property type="component" value="Chromosome 3"/>
</dbReference>
<keyword evidence="3" id="KW-0732">Signal</keyword>
<keyword evidence="1" id="KW-0067">ATP-binding</keyword>
<keyword evidence="1" id="KW-0547">Nucleotide-binding</keyword>
<dbReference type="PANTHER" id="PTHR24417:SF7">
    <property type="entry name" value="CHROMATIN MODIFICATION-RELATED PROTEIN EAF1"/>
    <property type="match status" value="1"/>
</dbReference>
<evidence type="ECO:0000256" key="1">
    <source>
        <dbReference type="PROSITE-ProRule" id="PRU10141"/>
    </source>
</evidence>
<accession>A0A7E5VAF0</accession>
<evidence type="ECO:0000256" key="2">
    <source>
        <dbReference type="SAM" id="MobiDB-lite"/>
    </source>
</evidence>
<dbReference type="Pfam" id="PF07714">
    <property type="entry name" value="PK_Tyr_Ser-Thr"/>
    <property type="match status" value="2"/>
</dbReference>
<feature type="region of interest" description="Disordered" evidence="2">
    <location>
        <begin position="2207"/>
        <end position="2247"/>
    </location>
</feature>
<dbReference type="InterPro" id="IPR000719">
    <property type="entry name" value="Prot_kinase_dom"/>
</dbReference>
<protein>
    <submittedName>
        <fullName evidence="6">Uncharacterized protein LOC113492127 isoform X1</fullName>
    </submittedName>
</protein>
<feature type="compositionally biased region" description="Polar residues" evidence="2">
    <location>
        <begin position="2629"/>
        <end position="2643"/>
    </location>
</feature>
<feature type="region of interest" description="Disordered" evidence="2">
    <location>
        <begin position="337"/>
        <end position="358"/>
    </location>
</feature>
<dbReference type="InterPro" id="IPR011009">
    <property type="entry name" value="Kinase-like_dom_sf"/>
</dbReference>
<feature type="compositionally biased region" description="Low complexity" evidence="2">
    <location>
        <begin position="2907"/>
        <end position="2919"/>
    </location>
</feature>
<dbReference type="PROSITE" id="PS50011">
    <property type="entry name" value="PROTEIN_KINASE_DOM"/>
    <property type="match status" value="1"/>
</dbReference>
<feature type="compositionally biased region" description="Polar residues" evidence="2">
    <location>
        <begin position="2207"/>
        <end position="2227"/>
    </location>
</feature>
<feature type="signal peptide" evidence="3">
    <location>
        <begin position="1"/>
        <end position="21"/>
    </location>
</feature>
<evidence type="ECO:0000313" key="6">
    <source>
        <dbReference type="RefSeq" id="XP_026725249.1"/>
    </source>
</evidence>
<dbReference type="InterPro" id="IPR001245">
    <property type="entry name" value="Ser-Thr/Tyr_kinase_cat_dom"/>
</dbReference>
<feature type="region of interest" description="Disordered" evidence="2">
    <location>
        <begin position="2330"/>
        <end position="2359"/>
    </location>
</feature>
<feature type="region of interest" description="Disordered" evidence="2">
    <location>
        <begin position="1544"/>
        <end position="1578"/>
    </location>
</feature>
<feature type="compositionally biased region" description="Basic and acidic residues" evidence="2">
    <location>
        <begin position="1788"/>
        <end position="1810"/>
    </location>
</feature>